<comment type="catalytic activity">
    <reaction evidence="1 8">
        <text>3-dehydroquinate = 3-dehydroshikimate + H2O</text>
        <dbReference type="Rhea" id="RHEA:21096"/>
        <dbReference type="ChEBI" id="CHEBI:15377"/>
        <dbReference type="ChEBI" id="CHEBI:16630"/>
        <dbReference type="ChEBI" id="CHEBI:32364"/>
        <dbReference type="EC" id="4.2.1.10"/>
    </reaction>
</comment>
<feature type="binding site" evidence="8 10">
    <location>
        <begin position="102"/>
        <end position="103"/>
    </location>
    <ligand>
        <name>substrate</name>
    </ligand>
</feature>
<keyword evidence="8" id="KW-0057">Aromatic amino acid biosynthesis</keyword>
<evidence type="ECO:0000256" key="9">
    <source>
        <dbReference type="PIRSR" id="PIRSR001399-1"/>
    </source>
</evidence>
<protein>
    <recommendedName>
        <fullName evidence="6 8">3-dehydroquinate dehydratase</fullName>
        <shortName evidence="8">3-dehydroquinase</shortName>
        <ecNumber evidence="6 8">4.2.1.10</ecNumber>
    </recommendedName>
    <alternativeName>
        <fullName evidence="8">Type II DHQase</fullName>
    </alternativeName>
</protein>
<evidence type="ECO:0000256" key="4">
    <source>
        <dbReference type="ARBA" id="ARBA00011037"/>
    </source>
</evidence>
<dbReference type="PANTHER" id="PTHR21272">
    <property type="entry name" value="CATABOLIC 3-DEHYDROQUINASE"/>
    <property type="match status" value="1"/>
</dbReference>
<dbReference type="Proteomes" id="UP000192491">
    <property type="component" value="Unassembled WGS sequence"/>
</dbReference>
<dbReference type="Gene3D" id="3.40.50.9100">
    <property type="entry name" value="Dehydroquinase, class II"/>
    <property type="match status" value="1"/>
</dbReference>
<dbReference type="GO" id="GO:0019631">
    <property type="term" value="P:quinate catabolic process"/>
    <property type="evidence" value="ECO:0007669"/>
    <property type="project" value="TreeGrafter"/>
</dbReference>
<dbReference type="eggNOG" id="COG0757">
    <property type="taxonomic scope" value="Bacteria"/>
</dbReference>
<keyword evidence="8" id="KW-0028">Amino-acid biosynthesis</keyword>
<comment type="similarity">
    <text evidence="4 8">Belongs to the type-II 3-dehydroquinase family.</text>
</comment>
<dbReference type="STRING" id="1123401.GCA_000621325_02234"/>
<reference evidence="12 13" key="1">
    <citation type="submission" date="2017-01" db="EMBL/GenBank/DDBJ databases">
        <title>Novel large sulfur bacteria in the metagenomes of groundwater-fed chemosynthetic microbial mats in the Lake Huron basin.</title>
        <authorList>
            <person name="Sharrar A.M."/>
            <person name="Flood B.E."/>
            <person name="Bailey J.V."/>
            <person name="Jones D.S."/>
            <person name="Biddanda B."/>
            <person name="Ruberg S.A."/>
            <person name="Marcus D.N."/>
            <person name="Dick G.J."/>
        </authorList>
    </citation>
    <scope>NUCLEOTIDE SEQUENCE [LARGE SCALE GENOMIC DNA]</scope>
    <source>
        <strain evidence="12">A8</strain>
    </source>
</reference>
<dbReference type="AlphaFoldDB" id="A0A1Y1QAE0"/>
<feature type="binding site" evidence="8 10">
    <location>
        <position position="75"/>
    </location>
    <ligand>
        <name>substrate</name>
    </ligand>
</feature>
<dbReference type="InterPro" id="IPR036441">
    <property type="entry name" value="DHquinase_II_sf"/>
</dbReference>
<sequence length="157" mass="17429">MASILLLNGPNLNLLGKREPGHYGTMTLADIEARLTALADQQQQTLHCYQNNSEGALVDRIHQAMTEQIDFILINPGAYTHTSIALRDALLGVAIPFIEIHLSNVHRREPFRHHSYLSDIAEGVIVGLGTMGYELALYAAIQKLNKHDRALTYDGRS</sequence>
<comment type="subunit">
    <text evidence="5 8">Homododecamer.</text>
</comment>
<dbReference type="EC" id="4.2.1.10" evidence="6 8"/>
<evidence type="ECO:0000256" key="6">
    <source>
        <dbReference type="ARBA" id="ARBA00012060"/>
    </source>
</evidence>
<dbReference type="NCBIfam" id="NF003807">
    <property type="entry name" value="PRK05395.1-4"/>
    <property type="match status" value="1"/>
</dbReference>
<comment type="caution">
    <text evidence="12">The sequence shown here is derived from an EMBL/GenBank/DDBJ whole genome shotgun (WGS) entry which is preliminary data.</text>
</comment>
<evidence type="ECO:0000256" key="3">
    <source>
        <dbReference type="ARBA" id="ARBA00004902"/>
    </source>
</evidence>
<dbReference type="GO" id="GO:0009423">
    <property type="term" value="P:chorismate biosynthetic process"/>
    <property type="evidence" value="ECO:0007669"/>
    <property type="project" value="UniProtKB-UniRule"/>
</dbReference>
<dbReference type="NCBIfam" id="NF003806">
    <property type="entry name" value="PRK05395.1-3"/>
    <property type="match status" value="1"/>
</dbReference>
<evidence type="ECO:0000256" key="8">
    <source>
        <dbReference type="HAMAP-Rule" id="MF_00169"/>
    </source>
</evidence>
<evidence type="ECO:0000313" key="12">
    <source>
        <dbReference type="EMBL" id="OQX01175.1"/>
    </source>
</evidence>
<dbReference type="NCBIfam" id="TIGR01088">
    <property type="entry name" value="aroQ"/>
    <property type="match status" value="1"/>
</dbReference>
<dbReference type="NCBIfam" id="NF003805">
    <property type="entry name" value="PRK05395.1-2"/>
    <property type="match status" value="1"/>
</dbReference>
<proteinExistence type="inferred from homology"/>
<evidence type="ECO:0000256" key="1">
    <source>
        <dbReference type="ARBA" id="ARBA00001864"/>
    </source>
</evidence>
<dbReference type="EMBL" id="MTEJ01000601">
    <property type="protein sequence ID" value="OQX01175.1"/>
    <property type="molecule type" value="Genomic_DNA"/>
</dbReference>
<feature type="active site" description="Proton donor" evidence="8 9">
    <location>
        <position position="101"/>
    </location>
</feature>
<dbReference type="GO" id="GO:0003855">
    <property type="term" value="F:3-dehydroquinate dehydratase activity"/>
    <property type="evidence" value="ECO:0007669"/>
    <property type="project" value="UniProtKB-UniRule"/>
</dbReference>
<feature type="binding site" evidence="8 10">
    <location>
        <position position="88"/>
    </location>
    <ligand>
        <name>substrate</name>
    </ligand>
</feature>
<dbReference type="PIRSF" id="PIRSF001399">
    <property type="entry name" value="DHquinase_II"/>
    <property type="match status" value="1"/>
</dbReference>
<evidence type="ECO:0000256" key="5">
    <source>
        <dbReference type="ARBA" id="ARBA00011193"/>
    </source>
</evidence>
<comment type="pathway">
    <text evidence="3 8">Metabolic intermediate biosynthesis; chorismate biosynthesis; chorismate from D-erythrose 4-phosphate and phosphoenolpyruvate: step 3/7.</text>
</comment>
<evidence type="ECO:0000256" key="10">
    <source>
        <dbReference type="PIRSR" id="PIRSR001399-2"/>
    </source>
</evidence>
<evidence type="ECO:0000313" key="13">
    <source>
        <dbReference type="Proteomes" id="UP000192491"/>
    </source>
</evidence>
<evidence type="ECO:0000256" key="11">
    <source>
        <dbReference type="PIRSR" id="PIRSR001399-3"/>
    </source>
</evidence>
<dbReference type="InterPro" id="IPR018509">
    <property type="entry name" value="DHquinase_II_CS"/>
</dbReference>
<feature type="binding site" evidence="8 10">
    <location>
        <position position="81"/>
    </location>
    <ligand>
        <name>substrate</name>
    </ligand>
</feature>
<dbReference type="GO" id="GO:0008652">
    <property type="term" value="P:amino acid biosynthetic process"/>
    <property type="evidence" value="ECO:0007669"/>
    <property type="project" value="UniProtKB-KW"/>
</dbReference>
<accession>A0A1Y1QAE0</accession>
<gene>
    <name evidence="8" type="primary">aroQ</name>
    <name evidence="12" type="ORF">BWK73_46940</name>
</gene>
<evidence type="ECO:0000256" key="2">
    <source>
        <dbReference type="ARBA" id="ARBA00003924"/>
    </source>
</evidence>
<dbReference type="GO" id="GO:0009073">
    <property type="term" value="P:aromatic amino acid family biosynthetic process"/>
    <property type="evidence" value="ECO:0007669"/>
    <property type="project" value="UniProtKB-KW"/>
</dbReference>
<feature type="site" description="Transition state stabilizer" evidence="8 11">
    <location>
        <position position="18"/>
    </location>
</feature>
<name>A0A1Y1QAE0_9GAMM</name>
<evidence type="ECO:0000256" key="7">
    <source>
        <dbReference type="ARBA" id="ARBA00023239"/>
    </source>
</evidence>
<dbReference type="CDD" id="cd00466">
    <property type="entry name" value="DHQase_II"/>
    <property type="match status" value="1"/>
</dbReference>
<dbReference type="UniPathway" id="UPA00053">
    <property type="reaction ID" value="UER00086"/>
</dbReference>
<dbReference type="Pfam" id="PF01220">
    <property type="entry name" value="DHquinase_II"/>
    <property type="match status" value="1"/>
</dbReference>
<dbReference type="InterPro" id="IPR001874">
    <property type="entry name" value="DHquinase_II"/>
</dbReference>
<comment type="function">
    <text evidence="2 8">Catalyzes a trans-dehydration via an enolate intermediate.</text>
</comment>
<dbReference type="HAMAP" id="MF_00169">
    <property type="entry name" value="AroQ"/>
    <property type="match status" value="1"/>
</dbReference>
<dbReference type="PANTHER" id="PTHR21272:SF3">
    <property type="entry name" value="CATABOLIC 3-DEHYDROQUINASE"/>
    <property type="match status" value="1"/>
</dbReference>
<dbReference type="NCBIfam" id="NF003804">
    <property type="entry name" value="PRK05395.1-1"/>
    <property type="match status" value="1"/>
</dbReference>
<keyword evidence="7 8" id="KW-0456">Lyase</keyword>
<dbReference type="SUPFAM" id="SSF52304">
    <property type="entry name" value="Type II 3-dehydroquinate dehydratase"/>
    <property type="match status" value="1"/>
</dbReference>
<feature type="binding site" evidence="8 10">
    <location>
        <position position="112"/>
    </location>
    <ligand>
        <name>substrate</name>
    </ligand>
</feature>
<feature type="active site" description="Proton acceptor" evidence="8 9">
    <location>
        <position position="23"/>
    </location>
</feature>
<organism evidence="12 13">
    <name type="scientific">Thiothrix lacustris</name>
    <dbReference type="NCBI Taxonomy" id="525917"/>
    <lineage>
        <taxon>Bacteria</taxon>
        <taxon>Pseudomonadati</taxon>
        <taxon>Pseudomonadota</taxon>
        <taxon>Gammaproteobacteria</taxon>
        <taxon>Thiotrichales</taxon>
        <taxon>Thiotrichaceae</taxon>
        <taxon>Thiothrix</taxon>
    </lineage>
</organism>
<dbReference type="PROSITE" id="PS01029">
    <property type="entry name" value="DEHYDROQUINASE_II"/>
    <property type="match status" value="1"/>
</dbReference>